<feature type="domain" description="Heterokaryon incompatibility" evidence="1">
    <location>
        <begin position="249"/>
        <end position="397"/>
    </location>
</feature>
<dbReference type="AlphaFoldDB" id="A0A6A5UCV2"/>
<gene>
    <name evidence="2" type="ORF">CC80DRAFT_437880</name>
</gene>
<dbReference type="PANTHER" id="PTHR33112:SF1">
    <property type="entry name" value="HETEROKARYON INCOMPATIBILITY DOMAIN-CONTAINING PROTEIN"/>
    <property type="match status" value="1"/>
</dbReference>
<organism evidence="2 3">
    <name type="scientific">Byssothecium circinans</name>
    <dbReference type="NCBI Taxonomy" id="147558"/>
    <lineage>
        <taxon>Eukaryota</taxon>
        <taxon>Fungi</taxon>
        <taxon>Dikarya</taxon>
        <taxon>Ascomycota</taxon>
        <taxon>Pezizomycotina</taxon>
        <taxon>Dothideomycetes</taxon>
        <taxon>Pleosporomycetidae</taxon>
        <taxon>Pleosporales</taxon>
        <taxon>Massarineae</taxon>
        <taxon>Massarinaceae</taxon>
        <taxon>Byssothecium</taxon>
    </lineage>
</organism>
<accession>A0A6A5UCV2</accession>
<sequence>MAFDGSGSLKPPHNAANHEEHTVMGSIPAVFDSPTVSESISFSPSASTLGHSLPQAQSQNEGPLPLFRAIHPEEQWIRSHPCWRLQKSHVTFQDKRFGARVFKQELGLLSDLLGRKNCEACQIMYRQFERVLRRLEGFLPPGCVDWKNESEVICSIKLDIIATYVVNNVRTRNDHSYPMYNLPVGPFPKGGKLLDSSWISTEDVKEMISVCDSQHRECRSEVIQAPLPTNLFLIDVTDMCIVKLDGVPYLALSYVWGKIANFELRHSNLRELLEPRSLSHKWKALPQTIRDSILLTAKLGYRYLWVDSLCIEQDNEEHKLDQINQMAAIYENSEVTIVAADGTDSNHGLRGVGESPRIEFHQEILGLSPTAKIIINWNPEIDTSRKVYFGRGWTFQEFNLARRLLIFIDNRFIWRCLEYEPREYEHREEHVHGGITTCLQFDFLRGTMSWWPNLIPYMRIVAEYNSRNLSNDGDALSAFIGVLTAFNRRFPFGFLQALPELYFDIALLWQPHRPLRRRSSHDGQCCFPSWSWLGWHGDLDLKQYEFGIEDPRLDGAIQPQVPRREIFPVTQWYKSTLDFSKRIPIRNDYDSYRQLRLPGQRTNVQLNSSVYRPCASSSSLATDWYRSTCVYPEKYDGSSPAVQMPCWRSKSTEEAFSFPLPIGPGPTELQSPELRYLHFRSHRTRLFATNNPTQSFLDYPHCINVSLVDAAGEVVGLLRLNSMETPECPLEACELVAISKGIANLEKRYVSGDFDEPIDLVQLNAMTRLRFGPKVKLDKLKDDEISGNLMEWWHTTQSATQRIWEILGYYEYYNVLWIEWENGIAYRKALGRVYKEAWEAQELEEVDIVLG</sequence>
<keyword evidence="3" id="KW-1185">Reference proteome</keyword>
<evidence type="ECO:0000313" key="2">
    <source>
        <dbReference type="EMBL" id="KAF1960726.1"/>
    </source>
</evidence>
<dbReference type="OrthoDB" id="3797723at2759"/>
<name>A0A6A5UCV2_9PLEO</name>
<dbReference type="PANTHER" id="PTHR33112">
    <property type="entry name" value="DOMAIN PROTEIN, PUTATIVE-RELATED"/>
    <property type="match status" value="1"/>
</dbReference>
<dbReference type="EMBL" id="ML976982">
    <property type="protein sequence ID" value="KAF1960726.1"/>
    <property type="molecule type" value="Genomic_DNA"/>
</dbReference>
<reference evidence="2" key="1">
    <citation type="journal article" date="2020" name="Stud. Mycol.">
        <title>101 Dothideomycetes genomes: a test case for predicting lifestyles and emergence of pathogens.</title>
        <authorList>
            <person name="Haridas S."/>
            <person name="Albert R."/>
            <person name="Binder M."/>
            <person name="Bloem J."/>
            <person name="Labutti K."/>
            <person name="Salamov A."/>
            <person name="Andreopoulos B."/>
            <person name="Baker S."/>
            <person name="Barry K."/>
            <person name="Bills G."/>
            <person name="Bluhm B."/>
            <person name="Cannon C."/>
            <person name="Castanera R."/>
            <person name="Culley D."/>
            <person name="Daum C."/>
            <person name="Ezra D."/>
            <person name="Gonzalez J."/>
            <person name="Henrissat B."/>
            <person name="Kuo A."/>
            <person name="Liang C."/>
            <person name="Lipzen A."/>
            <person name="Lutzoni F."/>
            <person name="Magnuson J."/>
            <person name="Mondo S."/>
            <person name="Nolan M."/>
            <person name="Ohm R."/>
            <person name="Pangilinan J."/>
            <person name="Park H.-J."/>
            <person name="Ramirez L."/>
            <person name="Alfaro M."/>
            <person name="Sun H."/>
            <person name="Tritt A."/>
            <person name="Yoshinaga Y."/>
            <person name="Zwiers L.-H."/>
            <person name="Turgeon B."/>
            <person name="Goodwin S."/>
            <person name="Spatafora J."/>
            <person name="Crous P."/>
            <person name="Grigoriev I."/>
        </authorList>
    </citation>
    <scope>NUCLEOTIDE SEQUENCE</scope>
    <source>
        <strain evidence="2">CBS 675.92</strain>
    </source>
</reference>
<dbReference type="InterPro" id="IPR010730">
    <property type="entry name" value="HET"/>
</dbReference>
<evidence type="ECO:0000259" key="1">
    <source>
        <dbReference type="Pfam" id="PF06985"/>
    </source>
</evidence>
<proteinExistence type="predicted"/>
<dbReference type="Pfam" id="PF06985">
    <property type="entry name" value="HET"/>
    <property type="match status" value="1"/>
</dbReference>
<dbReference type="Proteomes" id="UP000800035">
    <property type="component" value="Unassembled WGS sequence"/>
</dbReference>
<evidence type="ECO:0000313" key="3">
    <source>
        <dbReference type="Proteomes" id="UP000800035"/>
    </source>
</evidence>
<protein>
    <submittedName>
        <fullName evidence="2">HET-domain-containing protein</fullName>
    </submittedName>
</protein>